<evidence type="ECO:0000313" key="3">
    <source>
        <dbReference type="EMBL" id="AVK74500.1"/>
    </source>
</evidence>
<protein>
    <submittedName>
        <fullName evidence="3">BTB incomplete domain containing protein</fullName>
    </submittedName>
</protein>
<dbReference type="SUPFAM" id="SSF54695">
    <property type="entry name" value="POZ domain"/>
    <property type="match status" value="1"/>
</dbReference>
<feature type="region of interest" description="Disordered" evidence="1">
    <location>
        <begin position="1"/>
        <end position="32"/>
    </location>
</feature>
<dbReference type="Proteomes" id="UP000248852">
    <property type="component" value="Segment"/>
</dbReference>
<dbReference type="Pfam" id="PF02214">
    <property type="entry name" value="BTB_2"/>
    <property type="match status" value="1"/>
</dbReference>
<gene>
    <name evidence="3" type="ORF">pqer_cds_78</name>
</gene>
<dbReference type="RefSeq" id="YP_009482769.1">
    <property type="nucleotide sequence ID" value="NC_037667.1"/>
</dbReference>
<organism evidence="3">
    <name type="scientific">Pandoravirus quercus</name>
    <dbReference type="NCBI Taxonomy" id="2107709"/>
    <lineage>
        <taxon>Viruses</taxon>
        <taxon>Pandoravirus</taxon>
    </lineage>
</organism>
<dbReference type="GeneID" id="36843641"/>
<dbReference type="Gene3D" id="3.30.710.10">
    <property type="entry name" value="Potassium Channel Kv1.1, Chain A"/>
    <property type="match status" value="1"/>
</dbReference>
<dbReference type="GO" id="GO:0051260">
    <property type="term" value="P:protein homooligomerization"/>
    <property type="evidence" value="ECO:0007669"/>
    <property type="project" value="InterPro"/>
</dbReference>
<reference evidence="3" key="1">
    <citation type="journal article" date="2018" name="Nat. Commun.">
        <title>Diversity and evolution of the emerging Pandoraviridae family.</title>
        <authorList>
            <person name="Legendre M."/>
            <person name="Fabre E."/>
            <person name="Poirot O."/>
            <person name="Jeudy S."/>
            <person name="Lartigue A."/>
            <person name="Alempic J.M."/>
            <person name="Beucher L."/>
            <person name="Philippe N."/>
            <person name="Bertaux L."/>
            <person name="Christo-Foroux E."/>
            <person name="Labadie K."/>
            <person name="Coute Y."/>
            <person name="Abergel C."/>
            <person name="Claverie J.M."/>
        </authorList>
    </citation>
    <scope>NUCLEOTIDE SEQUENCE [LARGE SCALE GENOMIC DNA]</scope>
    <source>
        <strain evidence="3">Quercus</strain>
    </source>
</reference>
<evidence type="ECO:0000259" key="2">
    <source>
        <dbReference type="Pfam" id="PF02214"/>
    </source>
</evidence>
<dbReference type="KEGG" id="vg:36843641"/>
<accession>A0A2U7U7V1</accession>
<name>A0A2U7U7V1_9VIRU</name>
<dbReference type="InterPro" id="IPR011333">
    <property type="entry name" value="SKP1/BTB/POZ_sf"/>
</dbReference>
<dbReference type="InterPro" id="IPR003131">
    <property type="entry name" value="T1-type_BTB"/>
</dbReference>
<evidence type="ECO:0000256" key="1">
    <source>
        <dbReference type="SAM" id="MobiDB-lite"/>
    </source>
</evidence>
<dbReference type="EMBL" id="MG011689">
    <property type="protein sequence ID" value="AVK74500.1"/>
    <property type="molecule type" value="Genomic_DNA"/>
</dbReference>
<feature type="domain" description="Potassium channel tetramerisation-type BTB" evidence="2">
    <location>
        <begin position="41"/>
        <end position="132"/>
    </location>
</feature>
<proteinExistence type="predicted"/>
<sequence>MESMQDDNDAQGGGAEGRSFLPVAGDGRPSETIVRRPDDIITLDIRGARTRVLRSTLTAGPPGSLLARLFACEAGPWTSCPQADGSHFIDDDPQDFEAVLCYLRYGVDGVRFDSAVRAWRARSIAVYYMLDAMAHACTLEALRAELRVAPACAVDSLLYAFEGYTDEVDSDVGIGLVPARVHFMRDWPINHVCAMIAHEVGHPVNLLVFYCVDWVVRGCLADFVRYTDPIDVERSTGTVASFPLTRADHGGLLVLKRRPPGQTAVFCKAYKVDGDGTVTRAESDVAVVTVPASDNKNGTLDRAAVIAAGCKALEVDPALVVATYVEWMDDRKKGFVIKRFRDIDAWDNVWIVVADSSRAAAAWALDGARLFERAKEFARAANG</sequence>